<evidence type="ECO:0000256" key="3">
    <source>
        <dbReference type="SAM" id="SignalP"/>
    </source>
</evidence>
<dbReference type="SUPFAM" id="SSF51011">
    <property type="entry name" value="Glycosyl hydrolase domain"/>
    <property type="match status" value="1"/>
</dbReference>
<dbReference type="InterPro" id="IPR051816">
    <property type="entry name" value="Glycosyl_Hydrolase_31"/>
</dbReference>
<comment type="similarity">
    <text evidence="1 2">Belongs to the glycosyl hydrolase 31 family.</text>
</comment>
<keyword evidence="3" id="KW-0732">Signal</keyword>
<dbReference type="InterPro" id="IPR048395">
    <property type="entry name" value="Glyco_hydro_31_C"/>
</dbReference>
<dbReference type="GO" id="GO:0004553">
    <property type="term" value="F:hydrolase activity, hydrolyzing O-glycosyl compounds"/>
    <property type="evidence" value="ECO:0007669"/>
    <property type="project" value="InterPro"/>
</dbReference>
<feature type="domain" description="Glycoside hydrolase family 31 TIM barrel" evidence="4">
    <location>
        <begin position="217"/>
        <end position="511"/>
    </location>
</feature>
<dbReference type="PANTHER" id="PTHR43863:SF2">
    <property type="entry name" value="MALTASE-GLUCOAMYLASE"/>
    <property type="match status" value="1"/>
</dbReference>
<feature type="signal peptide" evidence="3">
    <location>
        <begin position="1"/>
        <end position="19"/>
    </location>
</feature>
<evidence type="ECO:0000313" key="7">
    <source>
        <dbReference type="Proteomes" id="UP000700596"/>
    </source>
</evidence>
<dbReference type="InterPro" id="IPR011013">
    <property type="entry name" value="Gal_mutarotase_sf_dom"/>
</dbReference>
<evidence type="ECO:0000256" key="2">
    <source>
        <dbReference type="RuleBase" id="RU361185"/>
    </source>
</evidence>
<keyword evidence="2 6" id="KW-0378">Hydrolase</keyword>
<dbReference type="InterPro" id="IPR000322">
    <property type="entry name" value="Glyco_hydro_31_TIM"/>
</dbReference>
<proteinExistence type="inferred from homology"/>
<dbReference type="SUPFAM" id="SSF51445">
    <property type="entry name" value="(Trans)glycosidases"/>
    <property type="match status" value="1"/>
</dbReference>
<dbReference type="InterPro" id="IPR017853">
    <property type="entry name" value="GH"/>
</dbReference>
<dbReference type="Gene3D" id="2.60.40.1180">
    <property type="entry name" value="Golgi alpha-mannosidase II"/>
    <property type="match status" value="1"/>
</dbReference>
<feature type="domain" description="Glycosyl hydrolase family 31 C-terminal" evidence="5">
    <location>
        <begin position="522"/>
        <end position="611"/>
    </location>
</feature>
<dbReference type="Pfam" id="PF01055">
    <property type="entry name" value="Glyco_hydro_31_2nd"/>
    <property type="match status" value="1"/>
</dbReference>
<evidence type="ECO:0000259" key="5">
    <source>
        <dbReference type="Pfam" id="PF21365"/>
    </source>
</evidence>
<feature type="chain" id="PRO_5040246584" evidence="3">
    <location>
        <begin position="20"/>
        <end position="714"/>
    </location>
</feature>
<dbReference type="CDD" id="cd14752">
    <property type="entry name" value="GH31_N"/>
    <property type="match status" value="1"/>
</dbReference>
<dbReference type="InterPro" id="IPR013780">
    <property type="entry name" value="Glyco_hydro_b"/>
</dbReference>
<dbReference type="SUPFAM" id="SSF74650">
    <property type="entry name" value="Galactose mutarotase-like"/>
    <property type="match status" value="1"/>
</dbReference>
<dbReference type="GO" id="GO:0005975">
    <property type="term" value="P:carbohydrate metabolic process"/>
    <property type="evidence" value="ECO:0007669"/>
    <property type="project" value="InterPro"/>
</dbReference>
<evidence type="ECO:0000313" key="6">
    <source>
        <dbReference type="EMBL" id="KAH7123635.1"/>
    </source>
</evidence>
<name>A0A9P9ILK6_9PLEO</name>
<dbReference type="GO" id="GO:0030246">
    <property type="term" value="F:carbohydrate binding"/>
    <property type="evidence" value="ECO:0007669"/>
    <property type="project" value="InterPro"/>
</dbReference>
<protein>
    <submittedName>
        <fullName evidence="6">Glycosyl hydrolases family 31-domain-containing protein</fullName>
    </submittedName>
</protein>
<keyword evidence="7" id="KW-1185">Reference proteome</keyword>
<dbReference type="Gene3D" id="2.60.40.1760">
    <property type="entry name" value="glycosyl hydrolase (family 31)"/>
    <property type="match status" value="1"/>
</dbReference>
<dbReference type="Proteomes" id="UP000700596">
    <property type="component" value="Unassembled WGS sequence"/>
</dbReference>
<dbReference type="Gene3D" id="3.20.20.80">
    <property type="entry name" value="Glycosidases"/>
    <property type="match status" value="1"/>
</dbReference>
<dbReference type="PANTHER" id="PTHR43863">
    <property type="entry name" value="HYDROLASE, PUTATIVE (AFU_ORTHOLOGUE AFUA_1G03140)-RELATED"/>
    <property type="match status" value="1"/>
</dbReference>
<dbReference type="OrthoDB" id="10070917at2759"/>
<evidence type="ECO:0000259" key="4">
    <source>
        <dbReference type="Pfam" id="PF01055"/>
    </source>
</evidence>
<dbReference type="AlphaFoldDB" id="A0A9P9ILK6"/>
<dbReference type="EMBL" id="JAGMWT010000008">
    <property type="protein sequence ID" value="KAH7123635.1"/>
    <property type="molecule type" value="Genomic_DNA"/>
</dbReference>
<sequence>MMVLRSFLTLAAFAPSAYSAYTISHTNSNGLIISEGNSTVVHNSAILAGSHNTTVSALKNATQGLQYSFITPTVAKVQLNTSSLFHGARFSADKDAHFYGVWEYPFGYQISNKNISFDLKGVGNNVGINWVNARAPFFLTTDGYGVYTDTLKMGSYDFTSPGEVQFIFNSSSLVYYIILPKEKHDFKSIIEQYTELSARSEIPPTTGLGPTFWSDDFTQDFHGSVSNAQENIYDVVNHLYYNQIRATSTFADRPYGTGNRSWGNFDFNPKFYPDPENFIKNLTTWGIDFSVWIANRGQIGTELYNVSLENNWQFTTDIPPVGALGPALDLSIPAAYSYFQSRLAVFPAIGAKGYKIDRGEEGEMPDYVQNEQMALFLQLAHDSMSAQHGVSKFYNFARSAVDRSRAVTHIWNGDSHANFTGLAYSVASGIRSGLIAFGIWGSDTGGYTREGGALSPSEEVWARWMWFSAFSPVYELMLGTNHTPWYEPYTQRTVDVLKQTANLHVELTPFIKSYAYLGSVTGLPIIRALFLEAPRDKKTWEVPDSYFFGEEFLVAPIVAEGGSRSVYFPLGPSEKYLEYFEKKDVHAAGTTANVTLPVTSIPVYVKQGAIIPRGDIFQGNARWVQDWEAFLYIDVFPSWDVPVSKFTYYDGEGKDGRAVEIRLVADKGNGTLRVDYGDLGVEAAVLWHLKSGPKEVNLNRGGGFTVLRDVELLF</sequence>
<keyword evidence="2" id="KW-0326">Glycosidase</keyword>
<gene>
    <name evidence="6" type="ORF">B0J11DRAFT_568594</name>
</gene>
<organism evidence="6 7">
    <name type="scientific">Dendryphion nanum</name>
    <dbReference type="NCBI Taxonomy" id="256645"/>
    <lineage>
        <taxon>Eukaryota</taxon>
        <taxon>Fungi</taxon>
        <taxon>Dikarya</taxon>
        <taxon>Ascomycota</taxon>
        <taxon>Pezizomycotina</taxon>
        <taxon>Dothideomycetes</taxon>
        <taxon>Pleosporomycetidae</taxon>
        <taxon>Pleosporales</taxon>
        <taxon>Torulaceae</taxon>
        <taxon>Dendryphion</taxon>
    </lineage>
</organism>
<reference evidence="6" key="1">
    <citation type="journal article" date="2021" name="Nat. Commun.">
        <title>Genetic determinants of endophytism in the Arabidopsis root mycobiome.</title>
        <authorList>
            <person name="Mesny F."/>
            <person name="Miyauchi S."/>
            <person name="Thiergart T."/>
            <person name="Pickel B."/>
            <person name="Atanasova L."/>
            <person name="Karlsson M."/>
            <person name="Huettel B."/>
            <person name="Barry K.W."/>
            <person name="Haridas S."/>
            <person name="Chen C."/>
            <person name="Bauer D."/>
            <person name="Andreopoulos W."/>
            <person name="Pangilinan J."/>
            <person name="LaButti K."/>
            <person name="Riley R."/>
            <person name="Lipzen A."/>
            <person name="Clum A."/>
            <person name="Drula E."/>
            <person name="Henrissat B."/>
            <person name="Kohler A."/>
            <person name="Grigoriev I.V."/>
            <person name="Martin F.M."/>
            <person name="Hacquard S."/>
        </authorList>
    </citation>
    <scope>NUCLEOTIDE SEQUENCE</scope>
    <source>
        <strain evidence="6">MPI-CAGE-CH-0243</strain>
    </source>
</reference>
<comment type="caution">
    <text evidence="6">The sequence shown here is derived from an EMBL/GenBank/DDBJ whole genome shotgun (WGS) entry which is preliminary data.</text>
</comment>
<accession>A0A9P9ILK6</accession>
<dbReference type="Pfam" id="PF21365">
    <property type="entry name" value="Glyco_hydro_31_3rd"/>
    <property type="match status" value="1"/>
</dbReference>
<evidence type="ECO:0000256" key="1">
    <source>
        <dbReference type="ARBA" id="ARBA00007806"/>
    </source>
</evidence>